<reference evidence="1 2" key="1">
    <citation type="submission" date="2018-08" db="EMBL/GenBank/DDBJ databases">
        <authorList>
            <person name="Muller C M."/>
        </authorList>
    </citation>
    <scope>NUCLEOTIDE SEQUENCE [LARGE SCALE GENOMIC DNA]</scope>
</reference>
<dbReference type="Proteomes" id="UP000324639">
    <property type="component" value="Chromosome Bgt_-07"/>
</dbReference>
<evidence type="ECO:0000313" key="1">
    <source>
        <dbReference type="EMBL" id="VDB89534.1"/>
    </source>
</evidence>
<sequence length="90" mass="10842">TRAQIWKSYSEDCQRRIGNFFSDYINEEAIRSWMHAFRDRYLIQLMENSNDLGKNCPAIQREQRKLHVRGKFCYATKPSVLVFLLYYLSL</sequence>
<organism evidence="1 2">
    <name type="scientific">Blumeria graminis f. sp. tritici</name>
    <dbReference type="NCBI Taxonomy" id="62690"/>
    <lineage>
        <taxon>Eukaryota</taxon>
        <taxon>Fungi</taxon>
        <taxon>Dikarya</taxon>
        <taxon>Ascomycota</taxon>
        <taxon>Pezizomycotina</taxon>
        <taxon>Leotiomycetes</taxon>
        <taxon>Erysiphales</taxon>
        <taxon>Erysiphaceae</taxon>
        <taxon>Blumeria</taxon>
    </lineage>
</organism>
<gene>
    <name evidence="1" type="ORF">BGT96224V316_LOCUS5161</name>
</gene>
<protein>
    <submittedName>
        <fullName evidence="1">Bgt-50282</fullName>
    </submittedName>
</protein>
<evidence type="ECO:0000313" key="2">
    <source>
        <dbReference type="Proteomes" id="UP000324639"/>
    </source>
</evidence>
<keyword evidence="2" id="KW-1185">Reference proteome</keyword>
<feature type="non-terminal residue" evidence="1">
    <location>
        <position position="1"/>
    </location>
</feature>
<name>A0A9X9MIS2_BLUGR</name>
<dbReference type="EMBL" id="LR026990">
    <property type="protein sequence ID" value="VDB89534.1"/>
    <property type="molecule type" value="Genomic_DNA"/>
</dbReference>
<dbReference type="AlphaFoldDB" id="A0A9X9MIS2"/>
<proteinExistence type="predicted"/>
<accession>A0A9X9MIS2</accession>